<evidence type="ECO:0000313" key="4">
    <source>
        <dbReference type="EMBL" id="TFK25643.1"/>
    </source>
</evidence>
<dbReference type="Pfam" id="PF10342">
    <property type="entry name" value="Kre9_KNH"/>
    <property type="match status" value="1"/>
</dbReference>
<sequence>MQFSTSVLKIFLSVFALVFSVQVVLAAPAPVPAESLENRDVFVPPVIEPSENSAWTIGTTQTVTWDVSSPPSQITNKNGHIVLKNCETRRLDLDHPLASNFDILLGSYDVTVPEVTPGYYQVVLFGNSGNAGPTFRIIGDEPIDGPVPTCGWD</sequence>
<name>A0A5C3L0N7_COPMA</name>
<dbReference type="AlphaFoldDB" id="A0A5C3L0N7"/>
<feature type="domain" description="Yeast cell wall synthesis Kre9/Knh1-like N-terminal" evidence="3">
    <location>
        <begin position="48"/>
        <end position="128"/>
    </location>
</feature>
<evidence type="ECO:0000256" key="1">
    <source>
        <dbReference type="ARBA" id="ARBA00022729"/>
    </source>
</evidence>
<proteinExistence type="predicted"/>
<reference evidence="4 5" key="1">
    <citation type="journal article" date="2019" name="Nat. Ecol. Evol.">
        <title>Megaphylogeny resolves global patterns of mushroom evolution.</title>
        <authorList>
            <person name="Varga T."/>
            <person name="Krizsan K."/>
            <person name="Foldi C."/>
            <person name="Dima B."/>
            <person name="Sanchez-Garcia M."/>
            <person name="Sanchez-Ramirez S."/>
            <person name="Szollosi G.J."/>
            <person name="Szarkandi J.G."/>
            <person name="Papp V."/>
            <person name="Albert L."/>
            <person name="Andreopoulos W."/>
            <person name="Angelini C."/>
            <person name="Antonin V."/>
            <person name="Barry K.W."/>
            <person name="Bougher N.L."/>
            <person name="Buchanan P."/>
            <person name="Buyck B."/>
            <person name="Bense V."/>
            <person name="Catcheside P."/>
            <person name="Chovatia M."/>
            <person name="Cooper J."/>
            <person name="Damon W."/>
            <person name="Desjardin D."/>
            <person name="Finy P."/>
            <person name="Geml J."/>
            <person name="Haridas S."/>
            <person name="Hughes K."/>
            <person name="Justo A."/>
            <person name="Karasinski D."/>
            <person name="Kautmanova I."/>
            <person name="Kiss B."/>
            <person name="Kocsube S."/>
            <person name="Kotiranta H."/>
            <person name="LaButti K.M."/>
            <person name="Lechner B.E."/>
            <person name="Liimatainen K."/>
            <person name="Lipzen A."/>
            <person name="Lukacs Z."/>
            <person name="Mihaltcheva S."/>
            <person name="Morgado L.N."/>
            <person name="Niskanen T."/>
            <person name="Noordeloos M.E."/>
            <person name="Ohm R.A."/>
            <person name="Ortiz-Santana B."/>
            <person name="Ovrebo C."/>
            <person name="Racz N."/>
            <person name="Riley R."/>
            <person name="Savchenko A."/>
            <person name="Shiryaev A."/>
            <person name="Soop K."/>
            <person name="Spirin V."/>
            <person name="Szebenyi C."/>
            <person name="Tomsovsky M."/>
            <person name="Tulloss R.E."/>
            <person name="Uehling J."/>
            <person name="Grigoriev I.V."/>
            <person name="Vagvolgyi C."/>
            <person name="Papp T."/>
            <person name="Martin F.M."/>
            <person name="Miettinen O."/>
            <person name="Hibbett D.S."/>
            <person name="Nagy L.G."/>
        </authorList>
    </citation>
    <scope>NUCLEOTIDE SEQUENCE [LARGE SCALE GENOMIC DNA]</scope>
    <source>
        <strain evidence="4 5">CBS 121175</strain>
    </source>
</reference>
<keyword evidence="5" id="KW-1185">Reference proteome</keyword>
<organism evidence="4 5">
    <name type="scientific">Coprinopsis marcescibilis</name>
    <name type="common">Agaric fungus</name>
    <name type="synonym">Psathyrella marcescibilis</name>
    <dbReference type="NCBI Taxonomy" id="230819"/>
    <lineage>
        <taxon>Eukaryota</taxon>
        <taxon>Fungi</taxon>
        <taxon>Dikarya</taxon>
        <taxon>Basidiomycota</taxon>
        <taxon>Agaricomycotina</taxon>
        <taxon>Agaricomycetes</taxon>
        <taxon>Agaricomycetidae</taxon>
        <taxon>Agaricales</taxon>
        <taxon>Agaricineae</taxon>
        <taxon>Psathyrellaceae</taxon>
        <taxon>Coprinopsis</taxon>
    </lineage>
</organism>
<accession>A0A5C3L0N7</accession>
<gene>
    <name evidence="4" type="ORF">FA15DRAFT_341249</name>
</gene>
<dbReference type="EMBL" id="ML210184">
    <property type="protein sequence ID" value="TFK25643.1"/>
    <property type="molecule type" value="Genomic_DNA"/>
</dbReference>
<evidence type="ECO:0000256" key="2">
    <source>
        <dbReference type="SAM" id="SignalP"/>
    </source>
</evidence>
<evidence type="ECO:0000259" key="3">
    <source>
        <dbReference type="Pfam" id="PF10342"/>
    </source>
</evidence>
<evidence type="ECO:0000313" key="5">
    <source>
        <dbReference type="Proteomes" id="UP000307440"/>
    </source>
</evidence>
<feature type="signal peptide" evidence="2">
    <location>
        <begin position="1"/>
        <end position="26"/>
    </location>
</feature>
<keyword evidence="1 2" id="KW-0732">Signal</keyword>
<protein>
    <recommendedName>
        <fullName evidence="3">Yeast cell wall synthesis Kre9/Knh1-like N-terminal domain-containing protein</fullName>
    </recommendedName>
</protein>
<dbReference type="Proteomes" id="UP000307440">
    <property type="component" value="Unassembled WGS sequence"/>
</dbReference>
<feature type="chain" id="PRO_5023100137" description="Yeast cell wall synthesis Kre9/Knh1-like N-terminal domain-containing protein" evidence="2">
    <location>
        <begin position="27"/>
        <end position="153"/>
    </location>
</feature>
<dbReference type="OrthoDB" id="2317741at2759"/>
<dbReference type="InterPro" id="IPR018466">
    <property type="entry name" value="Kre9/Knh1-like_N"/>
</dbReference>